<comment type="caution">
    <text evidence="1">The sequence shown here is derived from an EMBL/GenBank/DDBJ whole genome shotgun (WGS) entry which is preliminary data.</text>
</comment>
<name>A0ABV6TFK4_9ACTN</name>
<evidence type="ECO:0000313" key="2">
    <source>
        <dbReference type="Proteomes" id="UP001589887"/>
    </source>
</evidence>
<dbReference type="RefSeq" id="WP_394318896.1">
    <property type="nucleotide sequence ID" value="NZ_JBHMQV010000009.1"/>
</dbReference>
<dbReference type="Proteomes" id="UP001589887">
    <property type="component" value="Unassembled WGS sequence"/>
</dbReference>
<reference evidence="1 2" key="1">
    <citation type="submission" date="2024-09" db="EMBL/GenBank/DDBJ databases">
        <authorList>
            <person name="Sun Q."/>
            <person name="Mori K."/>
        </authorList>
    </citation>
    <scope>NUCLEOTIDE SEQUENCE [LARGE SCALE GENOMIC DNA]</scope>
    <source>
        <strain evidence="1 2">JCM 4557</strain>
    </source>
</reference>
<sequence length="82" mass="8899">MVKGELRTTGPGCSSVWIQWQRDFVTYPAQKQATRCGPGATPIAYRKSSPGTLSSATLFVCKGEQDTQDCGDRVLMTNWGLG</sequence>
<gene>
    <name evidence="1" type="ORF">ACFH04_12755</name>
</gene>
<accession>A0ABV6TFK4</accession>
<evidence type="ECO:0000313" key="1">
    <source>
        <dbReference type="EMBL" id="MFC0844569.1"/>
    </source>
</evidence>
<proteinExistence type="predicted"/>
<dbReference type="EMBL" id="JBHMQV010000009">
    <property type="protein sequence ID" value="MFC0844569.1"/>
    <property type="molecule type" value="Genomic_DNA"/>
</dbReference>
<organism evidence="1 2">
    <name type="scientific">Streptomyces noboritoensis</name>
    <dbReference type="NCBI Taxonomy" id="67337"/>
    <lineage>
        <taxon>Bacteria</taxon>
        <taxon>Bacillati</taxon>
        <taxon>Actinomycetota</taxon>
        <taxon>Actinomycetes</taxon>
        <taxon>Kitasatosporales</taxon>
        <taxon>Streptomycetaceae</taxon>
        <taxon>Streptomyces</taxon>
    </lineage>
</organism>
<protein>
    <submittedName>
        <fullName evidence="1">Uncharacterized protein</fullName>
    </submittedName>
</protein>
<keyword evidence="2" id="KW-1185">Reference proteome</keyword>